<feature type="region of interest" description="Disordered" evidence="1">
    <location>
        <begin position="221"/>
        <end position="245"/>
    </location>
</feature>
<feature type="chain" id="PRO_5043764096" description="Pilus assembly protein CpaD" evidence="2">
    <location>
        <begin position="26"/>
        <end position="245"/>
    </location>
</feature>
<reference evidence="3" key="1">
    <citation type="journal article" date="2016" name="Front. Microbiol.">
        <title>Genome Sequence of the Piezophilic, Mesophilic Sulfate-Reducing Bacterium Desulfovibrio indicus J2T.</title>
        <authorList>
            <person name="Cao J."/>
            <person name="Maignien L."/>
            <person name="Shao Z."/>
            <person name="Alain K."/>
            <person name="Jebbar M."/>
        </authorList>
    </citation>
    <scope>NUCLEOTIDE SEQUENCE</scope>
    <source>
        <strain evidence="3">DSM 16372</strain>
    </source>
</reference>
<dbReference type="EMBL" id="BPQO01000042">
    <property type="protein sequence ID" value="GJD92336.1"/>
    <property type="molecule type" value="Genomic_DNA"/>
</dbReference>
<dbReference type="AlphaFoldDB" id="A0AAV4ZXB5"/>
<dbReference type="NCBIfam" id="TIGR02522">
    <property type="entry name" value="pilus_cpaD"/>
    <property type="match status" value="1"/>
</dbReference>
<dbReference type="InterPro" id="IPR013361">
    <property type="entry name" value="Pilus_CpaD"/>
</dbReference>
<evidence type="ECO:0008006" key="5">
    <source>
        <dbReference type="Google" id="ProtNLM"/>
    </source>
</evidence>
<reference evidence="3" key="2">
    <citation type="submission" date="2021-08" db="EMBL/GenBank/DDBJ databases">
        <authorList>
            <person name="Tani A."/>
            <person name="Ola A."/>
            <person name="Ogura Y."/>
            <person name="Katsura K."/>
            <person name="Hayashi T."/>
        </authorList>
    </citation>
    <scope>NUCLEOTIDE SEQUENCE</scope>
    <source>
        <strain evidence="3">DSM 16372</strain>
    </source>
</reference>
<dbReference type="RefSeq" id="WP_238231964.1">
    <property type="nucleotide sequence ID" value="NZ_BPQO01000042.1"/>
</dbReference>
<evidence type="ECO:0000313" key="3">
    <source>
        <dbReference type="EMBL" id="GJD92336.1"/>
    </source>
</evidence>
<dbReference type="Proteomes" id="UP001055247">
    <property type="component" value="Unassembled WGS sequence"/>
</dbReference>
<dbReference type="InterPro" id="IPR019027">
    <property type="entry name" value="Pilus_biogenesis_CpaD-related"/>
</dbReference>
<dbReference type="Pfam" id="PF09476">
    <property type="entry name" value="Pilus_CpaD"/>
    <property type="match status" value="1"/>
</dbReference>
<protein>
    <recommendedName>
        <fullName evidence="5">Pilus assembly protein CpaD</fullName>
    </recommendedName>
</protein>
<evidence type="ECO:0000256" key="1">
    <source>
        <dbReference type="SAM" id="MobiDB-lite"/>
    </source>
</evidence>
<name>A0AAV4ZXB5_9HYPH</name>
<proteinExistence type="predicted"/>
<gene>
    <name evidence="3" type="ORF">BHAOGJBA_5889</name>
</gene>
<evidence type="ECO:0000313" key="4">
    <source>
        <dbReference type="Proteomes" id="UP001055247"/>
    </source>
</evidence>
<accession>A0AAV4ZXB5</accession>
<organism evidence="3 4">
    <name type="scientific">Methylobacterium hispanicum</name>
    <dbReference type="NCBI Taxonomy" id="270350"/>
    <lineage>
        <taxon>Bacteria</taxon>
        <taxon>Pseudomonadati</taxon>
        <taxon>Pseudomonadota</taxon>
        <taxon>Alphaproteobacteria</taxon>
        <taxon>Hyphomicrobiales</taxon>
        <taxon>Methylobacteriaceae</taxon>
        <taxon>Methylobacterium</taxon>
    </lineage>
</organism>
<sequence length="245" mass="25858">MHPPLPRPTPLAAAALAALIGTALGACQGDRTTTGSVYPHDYRARHPIVLADDARTLDVFPNGTGHLDPRQAADVDAFVLEYRRYGRGTLTVEVPRGVAPGVGAATERTVATVRRLAASGGVGAGELVLSGYPVANPGLAAPVRLGFQRLQARVADKCGLFPQDLGFSTPMTNLRNEPAWNLGCATQANVAAQVADPVDLVRGRTEGRIDTARRVKDIGQIRDGKDPSTNWRQDGQTNVGSRLGL</sequence>
<evidence type="ECO:0000256" key="2">
    <source>
        <dbReference type="SAM" id="SignalP"/>
    </source>
</evidence>
<feature type="compositionally biased region" description="Polar residues" evidence="1">
    <location>
        <begin position="227"/>
        <end position="245"/>
    </location>
</feature>
<comment type="caution">
    <text evidence="3">The sequence shown here is derived from an EMBL/GenBank/DDBJ whole genome shotgun (WGS) entry which is preliminary data.</text>
</comment>
<keyword evidence="4" id="KW-1185">Reference proteome</keyword>
<feature type="signal peptide" evidence="2">
    <location>
        <begin position="1"/>
        <end position="25"/>
    </location>
</feature>
<keyword evidence="2" id="KW-0732">Signal</keyword>
<dbReference type="PROSITE" id="PS51257">
    <property type="entry name" value="PROKAR_LIPOPROTEIN"/>
    <property type="match status" value="1"/>
</dbReference>